<dbReference type="AlphaFoldDB" id="A0ABD1CU32"/>
<organism evidence="2 3">
    <name type="scientific">Culex pipiens pipiens</name>
    <name type="common">Northern house mosquito</name>
    <dbReference type="NCBI Taxonomy" id="38569"/>
    <lineage>
        <taxon>Eukaryota</taxon>
        <taxon>Metazoa</taxon>
        <taxon>Ecdysozoa</taxon>
        <taxon>Arthropoda</taxon>
        <taxon>Hexapoda</taxon>
        <taxon>Insecta</taxon>
        <taxon>Pterygota</taxon>
        <taxon>Neoptera</taxon>
        <taxon>Endopterygota</taxon>
        <taxon>Diptera</taxon>
        <taxon>Nematocera</taxon>
        <taxon>Culicoidea</taxon>
        <taxon>Culicidae</taxon>
        <taxon>Culicinae</taxon>
        <taxon>Culicini</taxon>
        <taxon>Culex</taxon>
        <taxon>Culex</taxon>
    </lineage>
</organism>
<evidence type="ECO:0000313" key="2">
    <source>
        <dbReference type="EMBL" id="KAL1379562.1"/>
    </source>
</evidence>
<name>A0ABD1CU32_CULPP</name>
<dbReference type="PANTHER" id="PTHR14305">
    <property type="entry name" value="E3 UBIQUITIN-PROTEIN LIGASE CCNB1IP1"/>
    <property type="match status" value="1"/>
</dbReference>
<evidence type="ECO:0000256" key="1">
    <source>
        <dbReference type="SAM" id="MobiDB-lite"/>
    </source>
</evidence>
<protein>
    <recommendedName>
        <fullName evidence="4">RING-type domain-containing protein</fullName>
    </recommendedName>
</protein>
<dbReference type="Proteomes" id="UP001562425">
    <property type="component" value="Unassembled WGS sequence"/>
</dbReference>
<proteinExistence type="predicted"/>
<dbReference type="EMBL" id="JBEHCU010009620">
    <property type="protein sequence ID" value="KAL1379562.1"/>
    <property type="molecule type" value="Genomic_DNA"/>
</dbReference>
<feature type="compositionally biased region" description="Basic and acidic residues" evidence="1">
    <location>
        <begin position="168"/>
        <end position="192"/>
    </location>
</feature>
<feature type="region of interest" description="Disordered" evidence="1">
    <location>
        <begin position="154"/>
        <end position="192"/>
    </location>
</feature>
<accession>A0ABD1CU32</accession>
<dbReference type="PANTHER" id="PTHR14305:SF0">
    <property type="entry name" value="E3 UBIQUITIN-PROTEIN LIGASE CCNB1IP1"/>
    <property type="match status" value="1"/>
</dbReference>
<evidence type="ECO:0008006" key="4">
    <source>
        <dbReference type="Google" id="ProtNLM"/>
    </source>
</evidence>
<dbReference type="InterPro" id="IPR042448">
    <property type="entry name" value="CCNB1IP1"/>
</dbReference>
<comment type="caution">
    <text evidence="2">The sequence shown here is derived from an EMBL/GenBank/DDBJ whole genome shotgun (WGS) entry which is preliminary data.</text>
</comment>
<evidence type="ECO:0000313" key="3">
    <source>
        <dbReference type="Proteomes" id="UP001562425"/>
    </source>
</evidence>
<sequence length="192" mass="22165">MASTVTRDRLVCNSSGCYQQIECTAWITLCSHVFCAEHGRELRQRLTANPGSPCPACGSLFRDGQSLLERKLDHPVQVRALQLCGYNPEVIMEIATVAIAFWNHQKLQVCANLTRKNEFYKESALVARKERDDAEEQLRRVKVQLGQVQAENHELKEKMVATKRNRRRDSSERDHKKLGIEKQRRQEDDFLL</sequence>
<keyword evidence="3" id="KW-1185">Reference proteome</keyword>
<reference evidence="2 3" key="1">
    <citation type="submission" date="2024-05" db="EMBL/GenBank/DDBJ databases">
        <title>Culex pipiens pipiens assembly and annotation.</title>
        <authorList>
            <person name="Alout H."/>
            <person name="Durand T."/>
        </authorList>
    </citation>
    <scope>NUCLEOTIDE SEQUENCE [LARGE SCALE GENOMIC DNA]</scope>
    <source>
        <strain evidence="2">HA-2024</strain>
        <tissue evidence="2">Whole body</tissue>
    </source>
</reference>
<gene>
    <name evidence="2" type="ORF">pipiens_014808</name>
</gene>